<dbReference type="AlphaFoldDB" id="A0A6A4TUQ4"/>
<dbReference type="EMBL" id="VEVO01000001">
    <property type="protein sequence ID" value="KAF0046934.1"/>
    <property type="molecule type" value="Genomic_DNA"/>
</dbReference>
<accession>A0A6A4TUQ4</accession>
<reference evidence="1 2" key="1">
    <citation type="submission" date="2019-06" db="EMBL/GenBank/DDBJ databases">
        <title>Draft genomes of female and male turbot (Scophthalmus maximus).</title>
        <authorList>
            <person name="Xu H."/>
            <person name="Xu X.-W."/>
            <person name="Shao C."/>
            <person name="Chen S."/>
        </authorList>
    </citation>
    <scope>NUCLEOTIDE SEQUENCE [LARGE SCALE GENOMIC DNA]</scope>
    <source>
        <strain evidence="1">Ysfricsl-2016a</strain>
        <tissue evidence="1">Blood</tissue>
    </source>
</reference>
<name>A0A6A4TUQ4_SCOMX</name>
<organism evidence="1 2">
    <name type="scientific">Scophthalmus maximus</name>
    <name type="common">Turbot</name>
    <name type="synonym">Psetta maxima</name>
    <dbReference type="NCBI Taxonomy" id="52904"/>
    <lineage>
        <taxon>Eukaryota</taxon>
        <taxon>Metazoa</taxon>
        <taxon>Chordata</taxon>
        <taxon>Craniata</taxon>
        <taxon>Vertebrata</taxon>
        <taxon>Euteleostomi</taxon>
        <taxon>Actinopterygii</taxon>
        <taxon>Neopterygii</taxon>
        <taxon>Teleostei</taxon>
        <taxon>Neoteleostei</taxon>
        <taxon>Acanthomorphata</taxon>
        <taxon>Carangaria</taxon>
        <taxon>Pleuronectiformes</taxon>
        <taxon>Pleuronectoidei</taxon>
        <taxon>Scophthalmidae</taxon>
        <taxon>Scophthalmus</taxon>
    </lineage>
</organism>
<proteinExistence type="predicted"/>
<comment type="caution">
    <text evidence="1">The sequence shown here is derived from an EMBL/GenBank/DDBJ whole genome shotgun (WGS) entry which is preliminary data.</text>
</comment>
<sequence length="234" mass="25773">MDLRLSRAARPSAWADAIVSHGPFALWPRRDSLRCPTGSTPALSDCQHWRFAELGPCICSLSTRDNLRVFIVTARLHEKYHVIKETPDGQQESDTAEAAPGEALLAVLDVSSAVHDLLLGALRRALLVRSLSSEQTTGLGWVREGIARVDLPGESLIQRSHNTGNKPKVTATADKEQHFVKGEGEIGEEKQRLYQQTAAIAYTFLFLGAWSHYKPQGDFIYNYGAFSAPVMSAE</sequence>
<evidence type="ECO:0000313" key="2">
    <source>
        <dbReference type="Proteomes" id="UP000438429"/>
    </source>
</evidence>
<dbReference type="Proteomes" id="UP000438429">
    <property type="component" value="Unassembled WGS sequence"/>
</dbReference>
<evidence type="ECO:0000313" key="1">
    <source>
        <dbReference type="EMBL" id="KAF0046934.1"/>
    </source>
</evidence>
<protein>
    <submittedName>
        <fullName evidence="1">Uncharacterized protein</fullName>
    </submittedName>
</protein>
<gene>
    <name evidence="1" type="ORF">F2P81_000567</name>
</gene>